<dbReference type="Gene3D" id="2.160.20.120">
    <property type="match status" value="1"/>
</dbReference>
<comment type="caution">
    <text evidence="3">The sequence shown here is derived from an EMBL/GenBank/DDBJ whole genome shotgun (WGS) entry which is preliminary data.</text>
</comment>
<dbReference type="PANTHER" id="PTHR39200">
    <property type="entry name" value="HYPOTHETICAL EXPORTED PROTEIN"/>
    <property type="match status" value="1"/>
</dbReference>
<feature type="chain" id="PRO_5015486546" evidence="1">
    <location>
        <begin position="18"/>
        <end position="235"/>
    </location>
</feature>
<keyword evidence="4" id="KW-1185">Reference proteome</keyword>
<name>A0A2T0WT03_9BACT</name>
<evidence type="ECO:0000313" key="4">
    <source>
        <dbReference type="Proteomes" id="UP000238157"/>
    </source>
</evidence>
<keyword evidence="1" id="KW-0732">Signal</keyword>
<feature type="signal peptide" evidence="1">
    <location>
        <begin position="1"/>
        <end position="17"/>
    </location>
</feature>
<dbReference type="PROSITE" id="PS51257">
    <property type="entry name" value="PROKAR_LIPOPROTEIN"/>
    <property type="match status" value="1"/>
</dbReference>
<dbReference type="AlphaFoldDB" id="A0A2T0WT03"/>
<proteinExistence type="predicted"/>
<evidence type="ECO:0000256" key="1">
    <source>
        <dbReference type="SAM" id="SignalP"/>
    </source>
</evidence>
<sequence length="235" mass="25391">MKFNLILVAFLALSLMACESSEEKGEQTTESFDIEGVSRLKVNGVFNLHISQGDQESLTIEGNPELISLIEVRQRGDLLELNISEKDSRTFNKKGAKVNLTVADLSEMEFEGAGNITTVGSLDLEDFRLIGRGVGKVHLELEAEFLDADLNFVGSLTLKGAAREMSLLNEGIGNIDASKLIVQKVDLISSGIGKVSVHCEDELSLEVNGIGQVSYTGNPTVIHENVNGIGKVSRN</sequence>
<gene>
    <name evidence="3" type="ORF">CLW00_102301</name>
</gene>
<dbReference type="Proteomes" id="UP000238157">
    <property type="component" value="Unassembled WGS sequence"/>
</dbReference>
<protein>
    <submittedName>
        <fullName evidence="3">Putative autotransporter adhesin-like protein</fullName>
    </submittedName>
</protein>
<dbReference type="RefSeq" id="WP_106132505.1">
    <property type="nucleotide sequence ID" value="NZ_PVTR01000002.1"/>
</dbReference>
<feature type="domain" description="Putative auto-transporter adhesin head GIN" evidence="2">
    <location>
        <begin position="39"/>
        <end position="219"/>
    </location>
</feature>
<dbReference type="Pfam" id="PF10988">
    <property type="entry name" value="DUF2807"/>
    <property type="match status" value="1"/>
</dbReference>
<evidence type="ECO:0000259" key="2">
    <source>
        <dbReference type="Pfam" id="PF10988"/>
    </source>
</evidence>
<accession>A0A2T0WT03</accession>
<evidence type="ECO:0000313" key="3">
    <source>
        <dbReference type="EMBL" id="PRY89825.1"/>
    </source>
</evidence>
<reference evidence="3 4" key="1">
    <citation type="submission" date="2018-03" db="EMBL/GenBank/DDBJ databases">
        <title>Genomic Encyclopedia of Archaeal and Bacterial Type Strains, Phase II (KMG-II): from individual species to whole genera.</title>
        <authorList>
            <person name="Goeker M."/>
        </authorList>
    </citation>
    <scope>NUCLEOTIDE SEQUENCE [LARGE SCALE GENOMIC DNA]</scope>
    <source>
        <strain evidence="3 4">DSM 27929</strain>
    </source>
</reference>
<organism evidence="3 4">
    <name type="scientific">Mongoliibacter ruber</name>
    <dbReference type="NCBI Taxonomy" id="1750599"/>
    <lineage>
        <taxon>Bacteria</taxon>
        <taxon>Pseudomonadati</taxon>
        <taxon>Bacteroidota</taxon>
        <taxon>Cytophagia</taxon>
        <taxon>Cytophagales</taxon>
        <taxon>Cyclobacteriaceae</taxon>
        <taxon>Mongoliibacter</taxon>
    </lineage>
</organism>
<dbReference type="EMBL" id="PVTR01000002">
    <property type="protein sequence ID" value="PRY89825.1"/>
    <property type="molecule type" value="Genomic_DNA"/>
</dbReference>
<dbReference type="PANTHER" id="PTHR39200:SF1">
    <property type="entry name" value="AUTO-TRANSPORTER ADHESIN HEAD GIN DOMAIN-CONTAINING PROTEIN-RELATED"/>
    <property type="match status" value="1"/>
</dbReference>
<dbReference type="InterPro" id="IPR021255">
    <property type="entry name" value="DUF2807"/>
</dbReference>
<dbReference type="OrthoDB" id="947409at2"/>